<accession>A0AAE8SWD4</accession>
<dbReference type="AlphaFoldDB" id="A0AAE8SWD4"/>
<organism evidence="3 4">
    <name type="scientific">Cephalotrichum gorgonifer</name>
    <dbReference type="NCBI Taxonomy" id="2041049"/>
    <lineage>
        <taxon>Eukaryota</taxon>
        <taxon>Fungi</taxon>
        <taxon>Dikarya</taxon>
        <taxon>Ascomycota</taxon>
        <taxon>Pezizomycotina</taxon>
        <taxon>Sordariomycetes</taxon>
        <taxon>Hypocreomycetidae</taxon>
        <taxon>Microascales</taxon>
        <taxon>Microascaceae</taxon>
        <taxon>Cephalotrichum</taxon>
    </lineage>
</organism>
<dbReference type="EMBL" id="ONZQ02000008">
    <property type="protein sequence ID" value="SPO03661.1"/>
    <property type="molecule type" value="Genomic_DNA"/>
</dbReference>
<sequence>MSRLTLISAVLLASAHSILAQKTFYENLVLADCGIGLGEGGGSTSREMIYYPGDVWTGNGLETNRPSMMVNVPWTGDYPWGQSGGVKATTPNGDIWRVYINRAIKDPGAAGDAFHTYEPDKPLKCYSYHVDKLYQLDDGKWCSSAYVCNHRGSPYVKPGGGSGGGGGGDGGKDEMRITGSTNSDWVELRDRTAQSVIETVRKTFDNDSHDCDRSEIDIGSGCRISWKCHGDPALKALARMASAFEDTSKKDKFSSKREVNWDVCKVPDTRPGHEGQCRQWVTKTDRYMKMPRVLDVTMDNVPPAGSGRNPSTHGTMGYEITCSKSMWECALCSAIGTAMGVISPGAGAVVSIGCAAC</sequence>
<evidence type="ECO:0000313" key="3">
    <source>
        <dbReference type="EMBL" id="SPO03661.1"/>
    </source>
</evidence>
<comment type="caution">
    <text evidence="3">The sequence shown here is derived from an EMBL/GenBank/DDBJ whole genome shotgun (WGS) entry which is preliminary data.</text>
</comment>
<reference evidence="3" key="1">
    <citation type="submission" date="2018-03" db="EMBL/GenBank/DDBJ databases">
        <authorList>
            <person name="Guldener U."/>
        </authorList>
    </citation>
    <scope>NUCLEOTIDE SEQUENCE</scope>
</reference>
<feature type="chain" id="PRO_5042058391" evidence="2">
    <location>
        <begin position="21"/>
        <end position="357"/>
    </location>
</feature>
<feature type="region of interest" description="Disordered" evidence="1">
    <location>
        <begin position="157"/>
        <end position="177"/>
    </location>
</feature>
<evidence type="ECO:0000256" key="2">
    <source>
        <dbReference type="SAM" id="SignalP"/>
    </source>
</evidence>
<gene>
    <name evidence="3" type="ORF">DNG_06344</name>
</gene>
<dbReference type="Proteomes" id="UP001187682">
    <property type="component" value="Unassembled WGS sequence"/>
</dbReference>
<feature type="compositionally biased region" description="Gly residues" evidence="1">
    <location>
        <begin position="158"/>
        <end position="169"/>
    </location>
</feature>
<name>A0AAE8SWD4_9PEZI</name>
<evidence type="ECO:0000256" key="1">
    <source>
        <dbReference type="SAM" id="MobiDB-lite"/>
    </source>
</evidence>
<protein>
    <submittedName>
        <fullName evidence="3">Uncharacterized protein</fullName>
    </submittedName>
</protein>
<keyword evidence="4" id="KW-1185">Reference proteome</keyword>
<keyword evidence="2" id="KW-0732">Signal</keyword>
<feature type="signal peptide" evidence="2">
    <location>
        <begin position="1"/>
        <end position="20"/>
    </location>
</feature>
<evidence type="ECO:0000313" key="4">
    <source>
        <dbReference type="Proteomes" id="UP001187682"/>
    </source>
</evidence>
<proteinExistence type="predicted"/>